<dbReference type="EMBL" id="MLYV02000029">
    <property type="protein sequence ID" value="PSS37816.1"/>
    <property type="molecule type" value="Genomic_DNA"/>
</dbReference>
<comment type="caution">
    <text evidence="1">The sequence shown here is derived from an EMBL/GenBank/DDBJ whole genome shotgun (WGS) entry which is preliminary data.</text>
</comment>
<evidence type="ECO:0000313" key="2">
    <source>
        <dbReference type="Proteomes" id="UP000186601"/>
    </source>
</evidence>
<dbReference type="AlphaFoldDB" id="A0A2R6S6C8"/>
<organism evidence="1 2">
    <name type="scientific">Hermanssonia centrifuga</name>
    <dbReference type="NCBI Taxonomy" id="98765"/>
    <lineage>
        <taxon>Eukaryota</taxon>
        <taxon>Fungi</taxon>
        <taxon>Dikarya</taxon>
        <taxon>Basidiomycota</taxon>
        <taxon>Agaricomycotina</taxon>
        <taxon>Agaricomycetes</taxon>
        <taxon>Polyporales</taxon>
        <taxon>Meruliaceae</taxon>
        <taxon>Hermanssonia</taxon>
    </lineage>
</organism>
<protein>
    <submittedName>
        <fullName evidence="1">Uncharacterized protein</fullName>
    </submittedName>
</protein>
<proteinExistence type="predicted"/>
<gene>
    <name evidence="1" type="ORF">PHLCEN_2v284</name>
</gene>
<evidence type="ECO:0000313" key="1">
    <source>
        <dbReference type="EMBL" id="PSS37816.1"/>
    </source>
</evidence>
<name>A0A2R6S6C8_9APHY</name>
<sequence length="60" mass="7096">MSKYSYEDPSCVPRFSLSTPPALTLQQSYICLFGIRLISVQILSQQFRMDWYALPWFRDT</sequence>
<accession>A0A2R6S6C8</accession>
<dbReference type="Proteomes" id="UP000186601">
    <property type="component" value="Unassembled WGS sequence"/>
</dbReference>
<reference evidence="1 2" key="1">
    <citation type="submission" date="2018-02" db="EMBL/GenBank/DDBJ databases">
        <title>Genome sequence of the basidiomycete white-rot fungus Phlebia centrifuga.</title>
        <authorList>
            <person name="Granchi Z."/>
            <person name="Peng M."/>
            <person name="de Vries R.P."/>
            <person name="Hilden K."/>
            <person name="Makela M.R."/>
            <person name="Grigoriev I."/>
            <person name="Riley R."/>
        </authorList>
    </citation>
    <scope>NUCLEOTIDE SEQUENCE [LARGE SCALE GENOMIC DNA]</scope>
    <source>
        <strain evidence="1 2">FBCC195</strain>
    </source>
</reference>
<keyword evidence="2" id="KW-1185">Reference proteome</keyword>